<dbReference type="EMBL" id="BGPR01008799">
    <property type="protein sequence ID" value="GBN36163.1"/>
    <property type="molecule type" value="Genomic_DNA"/>
</dbReference>
<protein>
    <submittedName>
        <fullName evidence="1">Uncharacterized protein</fullName>
    </submittedName>
</protein>
<dbReference type="AlphaFoldDB" id="A0A4Y2NB37"/>
<comment type="caution">
    <text evidence="1">The sequence shown here is derived from an EMBL/GenBank/DDBJ whole genome shotgun (WGS) entry which is preliminary data.</text>
</comment>
<name>A0A4Y2NB37_ARAVE</name>
<dbReference type="Proteomes" id="UP000499080">
    <property type="component" value="Unassembled WGS sequence"/>
</dbReference>
<proteinExistence type="predicted"/>
<evidence type="ECO:0000313" key="2">
    <source>
        <dbReference type="Proteomes" id="UP000499080"/>
    </source>
</evidence>
<reference evidence="1 2" key="1">
    <citation type="journal article" date="2019" name="Sci. Rep.">
        <title>Orb-weaving spider Araneus ventricosus genome elucidates the spidroin gene catalogue.</title>
        <authorList>
            <person name="Kono N."/>
            <person name="Nakamura H."/>
            <person name="Ohtoshi R."/>
            <person name="Moran D.A.P."/>
            <person name="Shinohara A."/>
            <person name="Yoshida Y."/>
            <person name="Fujiwara M."/>
            <person name="Mori M."/>
            <person name="Tomita M."/>
            <person name="Arakawa K."/>
        </authorList>
    </citation>
    <scope>NUCLEOTIDE SEQUENCE [LARGE SCALE GENOMIC DNA]</scope>
</reference>
<sequence>MALQILNEIPGVDIQIYTDGRRNEENQSGNGIYINICAKCGVASASAEHILSCLRLSRETFETDPLLALDFLRVPRGVAEKLNLSDLSGCRTNHPTTDMRFPSRLIIGKGQNVIASFQPGRSTATDIGTVRLNPSGLHIFKPYPDRTEAGNESISLATRSSDVVFISRLKRTAIRSKQESSYFSSFSHS</sequence>
<accession>A0A4Y2NB37</accession>
<organism evidence="1 2">
    <name type="scientific">Araneus ventricosus</name>
    <name type="common">Orbweaver spider</name>
    <name type="synonym">Epeira ventricosa</name>
    <dbReference type="NCBI Taxonomy" id="182803"/>
    <lineage>
        <taxon>Eukaryota</taxon>
        <taxon>Metazoa</taxon>
        <taxon>Ecdysozoa</taxon>
        <taxon>Arthropoda</taxon>
        <taxon>Chelicerata</taxon>
        <taxon>Arachnida</taxon>
        <taxon>Araneae</taxon>
        <taxon>Araneomorphae</taxon>
        <taxon>Entelegynae</taxon>
        <taxon>Araneoidea</taxon>
        <taxon>Araneidae</taxon>
        <taxon>Araneus</taxon>
    </lineage>
</organism>
<keyword evidence="2" id="KW-1185">Reference proteome</keyword>
<evidence type="ECO:0000313" key="1">
    <source>
        <dbReference type="EMBL" id="GBN36163.1"/>
    </source>
</evidence>
<gene>
    <name evidence="1" type="ORF">AVEN_229152_1</name>
</gene>